<dbReference type="SUPFAM" id="SSF52129">
    <property type="entry name" value="Caspase-like"/>
    <property type="match status" value="1"/>
</dbReference>
<dbReference type="InterPro" id="IPR029031">
    <property type="entry name" value="Gingipain_N_sf"/>
</dbReference>
<evidence type="ECO:0000256" key="1">
    <source>
        <dbReference type="ARBA" id="ARBA00022729"/>
    </source>
</evidence>
<dbReference type="Pfam" id="PF01364">
    <property type="entry name" value="Peptidase_C25"/>
    <property type="match status" value="1"/>
</dbReference>
<name>A0A9D5K7V5_UNCW3</name>
<dbReference type="Gene3D" id="2.60.40.3800">
    <property type="match status" value="1"/>
</dbReference>
<dbReference type="Pfam" id="PF08126">
    <property type="entry name" value="Propeptide_C25"/>
    <property type="match status" value="1"/>
</dbReference>
<accession>A0A9D5K7V5</accession>
<reference evidence="4" key="1">
    <citation type="submission" date="2019-11" db="EMBL/GenBank/DDBJ databases">
        <title>Microbial mats filling the niche in hypersaline microbial mats.</title>
        <authorList>
            <person name="Wong H.L."/>
            <person name="Macleod F.I."/>
            <person name="White R.A. III"/>
            <person name="Burns B.P."/>
        </authorList>
    </citation>
    <scope>NUCLEOTIDE SEQUENCE</scope>
    <source>
        <strain evidence="4">Bin_327</strain>
    </source>
</reference>
<organism evidence="4 5">
    <name type="scientific">candidate division WOR-3 bacterium</name>
    <dbReference type="NCBI Taxonomy" id="2052148"/>
    <lineage>
        <taxon>Bacteria</taxon>
        <taxon>Bacteria division WOR-3</taxon>
    </lineage>
</organism>
<evidence type="ECO:0000259" key="3">
    <source>
        <dbReference type="Pfam" id="PF08126"/>
    </source>
</evidence>
<dbReference type="NCBIfam" id="TIGR04183">
    <property type="entry name" value="Por_Secre_tail"/>
    <property type="match status" value="1"/>
</dbReference>
<dbReference type="Proteomes" id="UP000630660">
    <property type="component" value="Unassembled WGS sequence"/>
</dbReference>
<dbReference type="AlphaFoldDB" id="A0A9D5K7V5"/>
<dbReference type="InterPro" id="IPR001769">
    <property type="entry name" value="Gingipain"/>
</dbReference>
<gene>
    <name evidence="4" type="ORF">GF359_01970</name>
</gene>
<feature type="domain" description="Gingipain" evidence="2">
    <location>
        <begin position="237"/>
        <end position="636"/>
    </location>
</feature>
<evidence type="ECO:0000259" key="2">
    <source>
        <dbReference type="Pfam" id="PF01364"/>
    </source>
</evidence>
<dbReference type="InterPro" id="IPR029030">
    <property type="entry name" value="Caspase-like_dom_sf"/>
</dbReference>
<sequence>MRWIKGAWAFIAAIVIFPSILSSEVKLRDSGGVLEYHIEIPEYEIRNLEGGEVRLMMRATTHANPGYPRLPALTYTFALPPGTEARSVEVEGERIPIEGKYMVEARKPLYPISGDSEIIQRLDSLYYENRQRVYSGMESLPGTLGRLQATYEQREYSLVTVAVYPFSFDPQSQGLSYAGEATVRIHYEPASEEHSAFISGFLETGATDSEVPGKIFNKAQARDWYCPQERLLSSPGMIILTVEKFLPCLEDYVSWRERTGFNVRVVTKQEIEASSVDGLDLEQRIRNWLRENAAGYNYLFIIAHHWEIPMRILSSFGSEDPYQNSRYYPHPSDIYYGDLSRPDSESWDINGDGYYGQVASNYLEQGSMDIPDLGMELHVGRFNAWEQGFIEDYTERLKTFESSEDSLYKIRSVLAASILFYYSDGKYDGASIMEDLTNNDILEDLYATRLYEKEGEDPSSFECDYAFTNSALVSALGNNDAGVFVEFNHGSSSRFARCVWYDENEDDYPQDRELEYPLGLSNGDCDDINRDKPNTSFLISCLCGAPDQGYPLSQRLIDYGSVGTVAQTRVAFGGGYSGVEGLFYSVLDNYLAKPEGFDYVLGDAVDAGRASYWEQEGPGAAFNAYGHALYGDPALRHFGRQGSGVAEDEPVLSPVGLRVDTDYNVRFTLSRPSRTLLEVWDAAGRKVETLFEGTADAGSNVLDWGVSDLSSGSYFITLRTENGLHTTKTVVVR</sequence>
<dbReference type="EMBL" id="WJKJ01000061">
    <property type="protein sequence ID" value="MBD3363961.1"/>
    <property type="molecule type" value="Genomic_DNA"/>
</dbReference>
<proteinExistence type="predicted"/>
<dbReference type="GO" id="GO:0006508">
    <property type="term" value="P:proteolysis"/>
    <property type="evidence" value="ECO:0007669"/>
    <property type="project" value="InterPro"/>
</dbReference>
<dbReference type="InterPro" id="IPR038490">
    <property type="entry name" value="Gingipain_propep_sf"/>
</dbReference>
<feature type="domain" description="Gingipain propeptide" evidence="3">
    <location>
        <begin position="60"/>
        <end position="190"/>
    </location>
</feature>
<dbReference type="InterPro" id="IPR026444">
    <property type="entry name" value="Secre_tail"/>
</dbReference>
<comment type="caution">
    <text evidence="4">The sequence shown here is derived from an EMBL/GenBank/DDBJ whole genome shotgun (WGS) entry which is preliminary data.</text>
</comment>
<dbReference type="InterPro" id="IPR012600">
    <property type="entry name" value="Propeptide_C25"/>
</dbReference>
<dbReference type="Gene3D" id="3.40.50.1460">
    <property type="match status" value="1"/>
</dbReference>
<keyword evidence="1" id="KW-0732">Signal</keyword>
<evidence type="ECO:0000313" key="4">
    <source>
        <dbReference type="EMBL" id="MBD3363961.1"/>
    </source>
</evidence>
<dbReference type="GO" id="GO:0004197">
    <property type="term" value="F:cysteine-type endopeptidase activity"/>
    <property type="evidence" value="ECO:0007669"/>
    <property type="project" value="InterPro"/>
</dbReference>
<evidence type="ECO:0000313" key="5">
    <source>
        <dbReference type="Proteomes" id="UP000630660"/>
    </source>
</evidence>
<dbReference type="Gene3D" id="3.40.50.10390">
    <property type="entry name" value="Gingipain r, domain 1"/>
    <property type="match status" value="1"/>
</dbReference>
<protein>
    <submittedName>
        <fullName evidence="4">T9SS type A sorting domain-containing protein</fullName>
    </submittedName>
</protein>